<gene>
    <name evidence="1" type="ORF">DI536_32960</name>
</gene>
<dbReference type="EMBL" id="QFQP01000048">
    <property type="protein sequence ID" value="PZR05108.1"/>
    <property type="molecule type" value="Genomic_DNA"/>
</dbReference>
<dbReference type="GO" id="GO:0030638">
    <property type="term" value="P:polyketide metabolic process"/>
    <property type="evidence" value="ECO:0007669"/>
    <property type="project" value="InterPro"/>
</dbReference>
<dbReference type="InterPro" id="IPR032710">
    <property type="entry name" value="NTF2-like_dom_sf"/>
</dbReference>
<dbReference type="AlphaFoldDB" id="A0A2W5U877"/>
<dbReference type="Gene3D" id="3.10.450.50">
    <property type="match status" value="1"/>
</dbReference>
<name>A0A2W5U877_9BACT</name>
<dbReference type="Proteomes" id="UP000249061">
    <property type="component" value="Unassembled WGS sequence"/>
</dbReference>
<accession>A0A2W5U877</accession>
<evidence type="ECO:0000313" key="2">
    <source>
        <dbReference type="Proteomes" id="UP000249061"/>
    </source>
</evidence>
<organism evidence="1 2">
    <name type="scientific">Archangium gephyra</name>
    <dbReference type="NCBI Taxonomy" id="48"/>
    <lineage>
        <taxon>Bacteria</taxon>
        <taxon>Pseudomonadati</taxon>
        <taxon>Myxococcota</taxon>
        <taxon>Myxococcia</taxon>
        <taxon>Myxococcales</taxon>
        <taxon>Cystobacterineae</taxon>
        <taxon>Archangiaceae</taxon>
        <taxon>Archangium</taxon>
    </lineage>
</organism>
<sequence>MNKDLVRRLYEFHTNQRHFERLGEVFSADFVNTYLTAVSTLVKGFPDVQFEVLQLVEEGETVVVRWRWSGTHTGEFRGYAPTGKKVGNEGVVIYTARDGKLVSSWTINDRLGVLQAIGAVSL</sequence>
<dbReference type="PANTHER" id="PTHR38436:SF1">
    <property type="entry name" value="ESTER CYCLASE"/>
    <property type="match status" value="1"/>
</dbReference>
<dbReference type="PANTHER" id="PTHR38436">
    <property type="entry name" value="POLYKETIDE CYCLASE SNOAL-LIKE DOMAIN"/>
    <property type="match status" value="1"/>
</dbReference>
<evidence type="ECO:0000313" key="1">
    <source>
        <dbReference type="EMBL" id="PZR05108.1"/>
    </source>
</evidence>
<proteinExistence type="predicted"/>
<dbReference type="SUPFAM" id="SSF54427">
    <property type="entry name" value="NTF2-like"/>
    <property type="match status" value="1"/>
</dbReference>
<dbReference type="Pfam" id="PF07366">
    <property type="entry name" value="SnoaL"/>
    <property type="match status" value="1"/>
</dbReference>
<protein>
    <submittedName>
        <fullName evidence="1">Ester cyclase</fullName>
    </submittedName>
</protein>
<comment type="caution">
    <text evidence="1">The sequence shown here is derived from an EMBL/GenBank/DDBJ whole genome shotgun (WGS) entry which is preliminary data.</text>
</comment>
<dbReference type="InterPro" id="IPR009959">
    <property type="entry name" value="Cyclase_SnoaL-like"/>
</dbReference>
<reference evidence="1 2" key="1">
    <citation type="submission" date="2017-08" db="EMBL/GenBank/DDBJ databases">
        <title>Infants hospitalized years apart are colonized by the same room-sourced microbial strains.</title>
        <authorList>
            <person name="Brooks B."/>
            <person name="Olm M.R."/>
            <person name="Firek B.A."/>
            <person name="Baker R."/>
            <person name="Thomas B.C."/>
            <person name="Morowitz M.J."/>
            <person name="Banfield J.F."/>
        </authorList>
    </citation>
    <scope>NUCLEOTIDE SEQUENCE [LARGE SCALE GENOMIC DNA]</scope>
    <source>
        <strain evidence="1">S2_003_000_R2_14</strain>
    </source>
</reference>